<name>A0ABS1WUF9_9GAMM</name>
<evidence type="ECO:0000256" key="1">
    <source>
        <dbReference type="SAM" id="Phobius"/>
    </source>
</evidence>
<dbReference type="Proteomes" id="UP000661077">
    <property type="component" value="Unassembled WGS sequence"/>
</dbReference>
<organism evidence="2 3">
    <name type="scientific">Steroidobacter gossypii</name>
    <dbReference type="NCBI Taxonomy" id="2805490"/>
    <lineage>
        <taxon>Bacteria</taxon>
        <taxon>Pseudomonadati</taxon>
        <taxon>Pseudomonadota</taxon>
        <taxon>Gammaproteobacteria</taxon>
        <taxon>Steroidobacterales</taxon>
        <taxon>Steroidobacteraceae</taxon>
        <taxon>Steroidobacter</taxon>
    </lineage>
</organism>
<evidence type="ECO:0000313" key="3">
    <source>
        <dbReference type="Proteomes" id="UP000661077"/>
    </source>
</evidence>
<proteinExistence type="predicted"/>
<comment type="caution">
    <text evidence="2">The sequence shown here is derived from an EMBL/GenBank/DDBJ whole genome shotgun (WGS) entry which is preliminary data.</text>
</comment>
<sequence length="254" mass="27554">MELLTDPQVWLAFVTLTALEIVLGIDNIIFISILVGRLPPEQRARGRTFGLALAMITRILLLLSITWVMGLSDELFSVMGRGVSGRDLILFGGGLFLIAKSTLEIHTSLEGEGEGGGERAVKGGATFMSIIIQIAIIDIVFSLDSVITAVGMAEHVEVMIAAVIVAVLMMMFLAGPIGNFVDRHPTIKMLALSFLILIGVALVGEGLGFHIPKGYIYFAMAFSVVVEMLNMQVRKRTTKAPEEPVKLRKAIEEE</sequence>
<feature type="transmembrane region" description="Helical" evidence="1">
    <location>
        <begin position="130"/>
        <end position="152"/>
    </location>
</feature>
<keyword evidence="3" id="KW-1185">Reference proteome</keyword>
<dbReference type="InterPro" id="IPR005496">
    <property type="entry name" value="Integral_membrane_TerC"/>
</dbReference>
<feature type="transmembrane region" description="Helical" evidence="1">
    <location>
        <begin position="12"/>
        <end position="36"/>
    </location>
</feature>
<feature type="transmembrane region" description="Helical" evidence="1">
    <location>
        <begin position="158"/>
        <end position="177"/>
    </location>
</feature>
<dbReference type="PANTHER" id="PTHR30060:SF0">
    <property type="entry name" value="COILED-COIL PROTEIN (DUF2040)-RELATED"/>
    <property type="match status" value="1"/>
</dbReference>
<feature type="transmembrane region" description="Helical" evidence="1">
    <location>
        <begin position="189"/>
        <end position="209"/>
    </location>
</feature>
<keyword evidence="1" id="KW-1133">Transmembrane helix</keyword>
<evidence type="ECO:0000313" key="2">
    <source>
        <dbReference type="EMBL" id="MBM0104611.1"/>
    </source>
</evidence>
<dbReference type="RefSeq" id="WP_203166610.1">
    <property type="nucleotide sequence ID" value="NZ_JAEVLS010000002.1"/>
</dbReference>
<gene>
    <name evidence="2" type="ORF">JM946_07630</name>
</gene>
<feature type="transmembrane region" description="Helical" evidence="1">
    <location>
        <begin position="48"/>
        <end position="68"/>
    </location>
</feature>
<protein>
    <submittedName>
        <fullName evidence="2">TerC family protein</fullName>
    </submittedName>
</protein>
<keyword evidence="1" id="KW-0812">Transmembrane</keyword>
<accession>A0ABS1WUF9</accession>
<keyword evidence="1" id="KW-0472">Membrane</keyword>
<dbReference type="Pfam" id="PF03741">
    <property type="entry name" value="TerC"/>
    <property type="match status" value="1"/>
</dbReference>
<dbReference type="PANTHER" id="PTHR30060">
    <property type="entry name" value="INNER MEMBRANE PROTEIN"/>
    <property type="match status" value="1"/>
</dbReference>
<dbReference type="EMBL" id="JAEVLS010000002">
    <property type="protein sequence ID" value="MBM0104611.1"/>
    <property type="molecule type" value="Genomic_DNA"/>
</dbReference>
<reference evidence="2 3" key="1">
    <citation type="journal article" date="2021" name="Int. J. Syst. Evol. Microbiol.">
        <title>Steroidobacter gossypii sp. nov., isolated from soil of cotton cropping field.</title>
        <authorList>
            <person name="Huang R."/>
            <person name="Yang S."/>
            <person name="Zhen C."/>
            <person name="Liu W."/>
        </authorList>
    </citation>
    <scope>NUCLEOTIDE SEQUENCE [LARGE SCALE GENOMIC DNA]</scope>
    <source>
        <strain evidence="2 3">S1-65</strain>
    </source>
</reference>